<organism evidence="2 3">
    <name type="scientific">Octopus vulgaris</name>
    <name type="common">Common octopus</name>
    <dbReference type="NCBI Taxonomy" id="6645"/>
    <lineage>
        <taxon>Eukaryota</taxon>
        <taxon>Metazoa</taxon>
        <taxon>Spiralia</taxon>
        <taxon>Lophotrochozoa</taxon>
        <taxon>Mollusca</taxon>
        <taxon>Cephalopoda</taxon>
        <taxon>Coleoidea</taxon>
        <taxon>Octopodiformes</taxon>
        <taxon>Octopoda</taxon>
        <taxon>Incirrata</taxon>
        <taxon>Octopodidae</taxon>
        <taxon>Octopus</taxon>
    </lineage>
</organism>
<proteinExistence type="predicted"/>
<accession>A0AA36F0P0</accession>
<name>A0AA36F0P0_OCTVU</name>
<feature type="region of interest" description="Disordered" evidence="1">
    <location>
        <begin position="57"/>
        <end position="77"/>
    </location>
</feature>
<dbReference type="EMBL" id="OX597816">
    <property type="protein sequence ID" value="CAI9720229.1"/>
    <property type="molecule type" value="Genomic_DNA"/>
</dbReference>
<keyword evidence="3" id="KW-1185">Reference proteome</keyword>
<protein>
    <submittedName>
        <fullName evidence="2">Uncharacterized protein</fullName>
    </submittedName>
</protein>
<evidence type="ECO:0000256" key="1">
    <source>
        <dbReference type="SAM" id="MobiDB-lite"/>
    </source>
</evidence>
<evidence type="ECO:0000313" key="2">
    <source>
        <dbReference type="EMBL" id="CAI9720229.1"/>
    </source>
</evidence>
<reference evidence="2" key="1">
    <citation type="submission" date="2023-08" db="EMBL/GenBank/DDBJ databases">
        <authorList>
            <person name="Alioto T."/>
            <person name="Alioto T."/>
            <person name="Gomez Garrido J."/>
        </authorList>
    </citation>
    <scope>NUCLEOTIDE SEQUENCE</scope>
</reference>
<sequence>MEDTILQTSTALHQFRIHKSDIFRRFILISFDYQTIPVNLQVLCKASFHSLDNPTDSGGNICHKRGESMTSSARSEVKERSAPKAQILLFASPEVPFSAI</sequence>
<dbReference type="AlphaFoldDB" id="A0AA36F0P0"/>
<evidence type="ECO:0000313" key="3">
    <source>
        <dbReference type="Proteomes" id="UP001162480"/>
    </source>
</evidence>
<dbReference type="Proteomes" id="UP001162480">
    <property type="component" value="Chromosome 3"/>
</dbReference>
<gene>
    <name evidence="2" type="ORF">OCTVUL_1B016201</name>
</gene>